<feature type="transmembrane region" description="Helical" evidence="1">
    <location>
        <begin position="55"/>
        <end position="76"/>
    </location>
</feature>
<keyword evidence="3" id="KW-1185">Reference proteome</keyword>
<name>A0A2A2TE37_9CYAN</name>
<dbReference type="RefSeq" id="WP_095723719.1">
    <property type="nucleotide sequence ID" value="NZ_NTFS01000304.1"/>
</dbReference>
<organism evidence="2 3">
    <name type="scientific">Brunnivagina elsteri CCALA 953</name>
    <dbReference type="NCBI Taxonomy" id="987040"/>
    <lineage>
        <taxon>Bacteria</taxon>
        <taxon>Bacillati</taxon>
        <taxon>Cyanobacteriota</taxon>
        <taxon>Cyanophyceae</taxon>
        <taxon>Nostocales</taxon>
        <taxon>Calotrichaceae</taxon>
        <taxon>Brunnivagina</taxon>
    </lineage>
</organism>
<evidence type="ECO:0000256" key="1">
    <source>
        <dbReference type="SAM" id="Phobius"/>
    </source>
</evidence>
<gene>
    <name evidence="2" type="ORF">CK510_21965</name>
</gene>
<keyword evidence="1" id="KW-1133">Transmembrane helix</keyword>
<dbReference type="OrthoDB" id="517257at2"/>
<evidence type="ECO:0000313" key="2">
    <source>
        <dbReference type="EMBL" id="PAX51961.1"/>
    </source>
</evidence>
<keyword evidence="1" id="KW-0812">Transmembrane</keyword>
<comment type="caution">
    <text evidence="2">The sequence shown here is derived from an EMBL/GenBank/DDBJ whole genome shotgun (WGS) entry which is preliminary data.</text>
</comment>
<proteinExistence type="predicted"/>
<dbReference type="AlphaFoldDB" id="A0A2A2TE37"/>
<sequence length="123" mass="13468">MYYFPQEPPYFILVFGLFAAITSGAALTGTLRTVVAKWQLQGAENSGTSLTKKPLLFPFLGVTIGLVLFLVSGLEIFGFPPFLAFAIGLPISLLTCLLMWFQLGSMMTFVESRGFQALDLDSM</sequence>
<accession>A0A2A2TE37</accession>
<evidence type="ECO:0000313" key="3">
    <source>
        <dbReference type="Proteomes" id="UP000218238"/>
    </source>
</evidence>
<keyword evidence="1" id="KW-0472">Membrane</keyword>
<protein>
    <submittedName>
        <fullName evidence="2">Uncharacterized protein</fullName>
    </submittedName>
</protein>
<dbReference type="EMBL" id="NTFS01000304">
    <property type="protein sequence ID" value="PAX51961.1"/>
    <property type="molecule type" value="Genomic_DNA"/>
</dbReference>
<feature type="transmembrane region" description="Helical" evidence="1">
    <location>
        <begin position="82"/>
        <end position="103"/>
    </location>
</feature>
<dbReference type="Proteomes" id="UP000218238">
    <property type="component" value="Unassembled WGS sequence"/>
</dbReference>
<feature type="transmembrane region" description="Helical" evidence="1">
    <location>
        <begin position="12"/>
        <end position="35"/>
    </location>
</feature>
<reference evidence="2 3" key="1">
    <citation type="submission" date="2017-08" db="EMBL/GenBank/DDBJ databases">
        <title>Draft genome sequence of filamentous cyanobacterium Calothrix elsteri CCALA 953.</title>
        <authorList>
            <person name="Gagunashvili A.N."/>
            <person name="Elster J."/>
            <person name="Andresson O.S."/>
        </authorList>
    </citation>
    <scope>NUCLEOTIDE SEQUENCE [LARGE SCALE GENOMIC DNA]</scope>
    <source>
        <strain evidence="2 3">CCALA 953</strain>
    </source>
</reference>